<evidence type="ECO:0000313" key="3">
    <source>
        <dbReference type="Proteomes" id="UP001528411"/>
    </source>
</evidence>
<gene>
    <name evidence="2" type="ORF">PN838_23605</name>
</gene>
<name>A0ABT5FJ09_9GAMM</name>
<dbReference type="RefSeq" id="WP_272182210.1">
    <property type="nucleotide sequence ID" value="NZ_JAQOMS010000002.1"/>
</dbReference>
<protein>
    <recommendedName>
        <fullName evidence="4">Outer membrane protein beta-barrel domain-containing protein</fullName>
    </recommendedName>
</protein>
<accession>A0ABT5FJ09</accession>
<dbReference type="EMBL" id="JAQOMS010000002">
    <property type="protein sequence ID" value="MDC2891183.1"/>
    <property type="molecule type" value="Genomic_DNA"/>
</dbReference>
<sequence length="188" mass="20474">MRLLSTILLGLTVFTNPATAENTNSWLELSFGGGGEDLMGVKTNIKFGDLKSNWAIEFSNYEDFRILSYAKDRANDKILNPEVKTIAITKNWTSTKRLGYFEAGVGLGLAKGTWTSNCFTEKSPSGGWGSSTYDLCDSVEGYRVGLPLHLSAVFGKYVGIGLTLNAFITSENSHLGVMLTIPLGDFTH</sequence>
<feature type="chain" id="PRO_5047176786" description="Outer membrane protein beta-barrel domain-containing protein" evidence="1">
    <location>
        <begin position="21"/>
        <end position="188"/>
    </location>
</feature>
<keyword evidence="1" id="KW-0732">Signal</keyword>
<feature type="signal peptide" evidence="1">
    <location>
        <begin position="1"/>
        <end position="20"/>
    </location>
</feature>
<evidence type="ECO:0000313" key="2">
    <source>
        <dbReference type="EMBL" id="MDC2891183.1"/>
    </source>
</evidence>
<evidence type="ECO:0000256" key="1">
    <source>
        <dbReference type="SAM" id="SignalP"/>
    </source>
</evidence>
<evidence type="ECO:0008006" key="4">
    <source>
        <dbReference type="Google" id="ProtNLM"/>
    </source>
</evidence>
<organism evidence="2 3">
    <name type="scientific">Psychrosphaera algicola</name>
    <dbReference type="NCBI Taxonomy" id="3023714"/>
    <lineage>
        <taxon>Bacteria</taxon>
        <taxon>Pseudomonadati</taxon>
        <taxon>Pseudomonadota</taxon>
        <taxon>Gammaproteobacteria</taxon>
        <taxon>Alteromonadales</taxon>
        <taxon>Pseudoalteromonadaceae</taxon>
        <taxon>Psychrosphaera</taxon>
    </lineage>
</organism>
<reference evidence="2 3" key="1">
    <citation type="submission" date="2023-01" db="EMBL/GenBank/DDBJ databases">
        <title>Psychrosphaera sp. nov., isolated from marine algae.</title>
        <authorList>
            <person name="Bayburt H."/>
            <person name="Choi B.J."/>
            <person name="Kim J.M."/>
            <person name="Choi D.G."/>
            <person name="Jeon C.O."/>
        </authorList>
    </citation>
    <scope>NUCLEOTIDE SEQUENCE [LARGE SCALE GENOMIC DNA]</scope>
    <source>
        <strain evidence="2 3">G1-22</strain>
    </source>
</reference>
<proteinExistence type="predicted"/>
<comment type="caution">
    <text evidence="2">The sequence shown here is derived from an EMBL/GenBank/DDBJ whole genome shotgun (WGS) entry which is preliminary data.</text>
</comment>
<keyword evidence="3" id="KW-1185">Reference proteome</keyword>
<dbReference type="Proteomes" id="UP001528411">
    <property type="component" value="Unassembled WGS sequence"/>
</dbReference>